<dbReference type="PROSITE" id="PS00198">
    <property type="entry name" value="4FE4S_FER_1"/>
    <property type="match status" value="1"/>
</dbReference>
<evidence type="ECO:0000259" key="4">
    <source>
        <dbReference type="PROSITE" id="PS51379"/>
    </source>
</evidence>
<name>A0ABR7HLY7_9FIRM</name>
<evidence type="ECO:0000313" key="5">
    <source>
        <dbReference type="EMBL" id="MBC5728475.1"/>
    </source>
</evidence>
<dbReference type="PANTHER" id="PTHR43193">
    <property type="match status" value="1"/>
</dbReference>
<dbReference type="InterPro" id="IPR017900">
    <property type="entry name" value="4Fe4S_Fe_S_CS"/>
</dbReference>
<dbReference type="Proteomes" id="UP000636755">
    <property type="component" value="Unassembled WGS sequence"/>
</dbReference>
<dbReference type="InterPro" id="IPR017896">
    <property type="entry name" value="4Fe4S_Fe-S-bd"/>
</dbReference>
<dbReference type="EMBL" id="JACOPS010000003">
    <property type="protein sequence ID" value="MBC5728475.1"/>
    <property type="molecule type" value="Genomic_DNA"/>
</dbReference>
<dbReference type="SUPFAM" id="SSF54862">
    <property type="entry name" value="4Fe-4S ferredoxins"/>
    <property type="match status" value="1"/>
</dbReference>
<keyword evidence="6" id="KW-1185">Reference proteome</keyword>
<dbReference type="InterPro" id="IPR007525">
    <property type="entry name" value="FrhB_FdhB_C"/>
</dbReference>
<dbReference type="PANTHER" id="PTHR43193:SF2">
    <property type="entry name" value="POLYFERREDOXIN PROTEIN FWDF"/>
    <property type="match status" value="1"/>
</dbReference>
<dbReference type="InterPro" id="IPR052977">
    <property type="entry name" value="Polyferredoxin-like_ET"/>
</dbReference>
<keyword evidence="3" id="KW-0411">Iron-sulfur</keyword>
<keyword evidence="1" id="KW-0479">Metal-binding</keyword>
<keyword evidence="2" id="KW-0408">Iron</keyword>
<dbReference type="Gene3D" id="3.30.70.20">
    <property type="match status" value="1"/>
</dbReference>
<feature type="domain" description="4Fe-4S ferredoxin-type" evidence="4">
    <location>
        <begin position="1"/>
        <end position="32"/>
    </location>
</feature>
<dbReference type="Pfam" id="PF12838">
    <property type="entry name" value="Fer4_7"/>
    <property type="match status" value="1"/>
</dbReference>
<organism evidence="5 6">
    <name type="scientific">Ruminococcus intestinalis</name>
    <dbReference type="NCBI Taxonomy" id="2763066"/>
    <lineage>
        <taxon>Bacteria</taxon>
        <taxon>Bacillati</taxon>
        <taxon>Bacillota</taxon>
        <taxon>Clostridia</taxon>
        <taxon>Eubacteriales</taxon>
        <taxon>Oscillospiraceae</taxon>
        <taxon>Ruminococcus</taxon>
    </lineage>
</organism>
<accession>A0ABR7HLY7</accession>
<dbReference type="RefSeq" id="WP_186935582.1">
    <property type="nucleotide sequence ID" value="NZ_JACOPS010000003.1"/>
</dbReference>
<protein>
    <submittedName>
        <fullName evidence="5">Coenzyme F420 hydrogenase/dehydrogenase, beta subunit C-terminal domain</fullName>
    </submittedName>
</protein>
<reference evidence="5 6" key="1">
    <citation type="submission" date="2020-08" db="EMBL/GenBank/DDBJ databases">
        <title>Genome public.</title>
        <authorList>
            <person name="Liu C."/>
            <person name="Sun Q."/>
        </authorList>
    </citation>
    <scope>NUCLEOTIDE SEQUENCE [LARGE SCALE GENOMIC DNA]</scope>
    <source>
        <strain evidence="5 6">NSJ-71</strain>
    </source>
</reference>
<evidence type="ECO:0000256" key="1">
    <source>
        <dbReference type="ARBA" id="ARBA00022723"/>
    </source>
</evidence>
<feature type="domain" description="4Fe-4S ferredoxin-type" evidence="4">
    <location>
        <begin position="37"/>
        <end position="67"/>
    </location>
</feature>
<proteinExistence type="predicted"/>
<sequence length="396" mass="44702">MINIDNNNKKDCCGCTACSSVCPKSCITMTEDNEGFFYPVVDGNSCINCGLCEKVCPVKKEISQDSIQQAFVSRINDKEVLMNSSSGGAFTALSRFAINNGYTVYGGAYNECFDVVHDSAKTNEEAVKFRGSKYVQSYMGNTFKNIKKQLDKGDKVLFSGTPCQCAGLVSYLRKPYDNLVTVDFVCHAVPSPKVWKLYRDYLTKKYKSNIKSVNFRSKVYGYHCSSIKIDMENGKSQKMGLNTDMFLKSFFFNVSCRPSCYDCHFKTVDRMCDITVFDCWNITRFVPNKKDDDKGYSAVITHSEKGAKFFKQASTCLEVFDADLDTLIKYDGKYAVKSIDYTPKREEYFRLVNEGLPIDEVTKRVIPIKAKNKLMGKTKGFLHATGLMSLAQKLKK</sequence>
<evidence type="ECO:0000256" key="3">
    <source>
        <dbReference type="ARBA" id="ARBA00023014"/>
    </source>
</evidence>
<comment type="caution">
    <text evidence="5">The sequence shown here is derived from an EMBL/GenBank/DDBJ whole genome shotgun (WGS) entry which is preliminary data.</text>
</comment>
<evidence type="ECO:0000313" key="6">
    <source>
        <dbReference type="Proteomes" id="UP000636755"/>
    </source>
</evidence>
<dbReference type="Pfam" id="PF04432">
    <property type="entry name" value="FrhB_FdhB_C"/>
    <property type="match status" value="1"/>
</dbReference>
<dbReference type="PROSITE" id="PS51379">
    <property type="entry name" value="4FE4S_FER_2"/>
    <property type="match status" value="2"/>
</dbReference>
<evidence type="ECO:0000256" key="2">
    <source>
        <dbReference type="ARBA" id="ARBA00023004"/>
    </source>
</evidence>
<gene>
    <name evidence="5" type="ORF">H8R91_08080</name>
</gene>